<evidence type="ECO:0000313" key="2">
    <source>
        <dbReference type="EMBL" id="GAA4252562.1"/>
    </source>
</evidence>
<proteinExistence type="predicted"/>
<evidence type="ECO:0000313" key="3">
    <source>
        <dbReference type="Proteomes" id="UP001500620"/>
    </source>
</evidence>
<organism evidence="2 3">
    <name type="scientific">Dactylosporangium darangshiense</name>
    <dbReference type="NCBI Taxonomy" id="579108"/>
    <lineage>
        <taxon>Bacteria</taxon>
        <taxon>Bacillati</taxon>
        <taxon>Actinomycetota</taxon>
        <taxon>Actinomycetes</taxon>
        <taxon>Micromonosporales</taxon>
        <taxon>Micromonosporaceae</taxon>
        <taxon>Dactylosporangium</taxon>
    </lineage>
</organism>
<sequence>MTGLSGGTDVRTGRRRQPFGMHISTHTIPDAHPVHTGWVDNARAAVSAAGDPLGALVGRPLGTGAGIMFAGWPQDGPDRFELVEELSGRGTAPPRYMQVIAFDGPRSAEWAEAEQLAATRRLWPATRDIPGVVRALRLRARDNGMTVVTLAESADAIDEVIRAVMTSALLPEEDPALLTGPDRTAVYRLVHADLPMVAS</sequence>
<feature type="region of interest" description="Disordered" evidence="1">
    <location>
        <begin position="1"/>
        <end position="34"/>
    </location>
</feature>
<gene>
    <name evidence="2" type="ORF">GCM10022255_049860</name>
</gene>
<dbReference type="EMBL" id="BAABAT010000013">
    <property type="protein sequence ID" value="GAA4252562.1"/>
    <property type="molecule type" value="Genomic_DNA"/>
</dbReference>
<protein>
    <submittedName>
        <fullName evidence="2">Uncharacterized protein</fullName>
    </submittedName>
</protein>
<comment type="caution">
    <text evidence="2">The sequence shown here is derived from an EMBL/GenBank/DDBJ whole genome shotgun (WGS) entry which is preliminary data.</text>
</comment>
<reference evidence="3" key="1">
    <citation type="journal article" date="2019" name="Int. J. Syst. Evol. Microbiol.">
        <title>The Global Catalogue of Microorganisms (GCM) 10K type strain sequencing project: providing services to taxonomists for standard genome sequencing and annotation.</title>
        <authorList>
            <consortium name="The Broad Institute Genomics Platform"/>
            <consortium name="The Broad Institute Genome Sequencing Center for Infectious Disease"/>
            <person name="Wu L."/>
            <person name="Ma J."/>
        </authorList>
    </citation>
    <scope>NUCLEOTIDE SEQUENCE [LARGE SCALE GENOMIC DNA]</scope>
    <source>
        <strain evidence="3">JCM 17441</strain>
    </source>
</reference>
<name>A0ABP8DCE0_9ACTN</name>
<keyword evidence="3" id="KW-1185">Reference proteome</keyword>
<dbReference type="Proteomes" id="UP001500620">
    <property type="component" value="Unassembled WGS sequence"/>
</dbReference>
<accession>A0ABP8DCE0</accession>
<evidence type="ECO:0000256" key="1">
    <source>
        <dbReference type="SAM" id="MobiDB-lite"/>
    </source>
</evidence>